<evidence type="ECO:0000256" key="5">
    <source>
        <dbReference type="RuleBase" id="RU367021"/>
    </source>
</evidence>
<dbReference type="EC" id="2.3.1.-" evidence="5"/>
<keyword evidence="4 5" id="KW-0012">Acyltransferase</keyword>
<keyword evidence="6" id="KW-0472">Membrane</keyword>
<sequence>MNKKKVRDYLRLITAMLWMWIYIPHICIYCFLVGKSAITQDVKKMAERISINIRGVWALLYFLHNDAYFRSLFYYRIGPINSLLISWYRPGDRHFIISSTLKMGEGCLIAHPYATILNANTIGKNFNCRHCTTLGETSRGRPVIGDNVTLGAAVTIIGNVNIGDNVIVGAGSVVVKDVPSNCVVAGNPAKIIKYI</sequence>
<dbReference type="CDD" id="cd03354">
    <property type="entry name" value="LbH_SAT"/>
    <property type="match status" value="1"/>
</dbReference>
<keyword evidence="6" id="KW-1133">Transmembrane helix</keyword>
<dbReference type="InterPro" id="IPR011004">
    <property type="entry name" value="Trimer_LpxA-like_sf"/>
</dbReference>
<reference evidence="7 8" key="1">
    <citation type="journal article" date="2019" name="Science, e1252229">
        <title>Invertible promoters mediate bacterial phase variation, antibiotic resistance, and host adaptation in the gut.</title>
        <authorList>
            <person name="Jiang X."/>
            <person name="Hall A.B."/>
            <person name="Arthur T.D."/>
            <person name="Plichta D.R."/>
            <person name="Covington C.T."/>
            <person name="Poyet M."/>
            <person name="Crothers J."/>
            <person name="Moses P.L."/>
            <person name="Tolonen A.C."/>
            <person name="Vlamakis H."/>
            <person name="Alm E.J."/>
            <person name="Xavier R.J."/>
        </authorList>
    </citation>
    <scope>NUCLEOTIDE SEQUENCE [LARGE SCALE GENOMIC DNA]</scope>
    <source>
        <strain evidence="8">bf_0095</strain>
    </source>
</reference>
<evidence type="ECO:0000256" key="3">
    <source>
        <dbReference type="ARBA" id="ARBA00022737"/>
    </source>
</evidence>
<comment type="similarity">
    <text evidence="1 5">Belongs to the transferase hexapeptide repeat family.</text>
</comment>
<accession>A0A4Q5H9T2</accession>
<dbReference type="Gene3D" id="2.160.10.10">
    <property type="entry name" value="Hexapeptide repeat proteins"/>
    <property type="match status" value="1"/>
</dbReference>
<evidence type="ECO:0000256" key="4">
    <source>
        <dbReference type="ARBA" id="ARBA00023315"/>
    </source>
</evidence>
<feature type="transmembrane region" description="Helical" evidence="6">
    <location>
        <begin position="12"/>
        <end position="34"/>
    </location>
</feature>
<dbReference type="OrthoDB" id="9814490at2"/>
<keyword evidence="6" id="KW-0812">Transmembrane</keyword>
<dbReference type="InterPro" id="IPR039369">
    <property type="entry name" value="LacA-like"/>
</dbReference>
<comment type="caution">
    <text evidence="7">The sequence shown here is derived from an EMBL/GenBank/DDBJ whole genome shotgun (WGS) entry which is preliminary data.</text>
</comment>
<keyword evidence="8" id="KW-1185">Reference proteome</keyword>
<dbReference type="InterPro" id="IPR045304">
    <property type="entry name" value="LbH_SAT"/>
</dbReference>
<protein>
    <recommendedName>
        <fullName evidence="5">Acetyltransferase</fullName>
        <ecNumber evidence="5">2.3.1.-</ecNumber>
    </recommendedName>
</protein>
<dbReference type="SUPFAM" id="SSF51161">
    <property type="entry name" value="Trimeric LpxA-like enzymes"/>
    <property type="match status" value="1"/>
</dbReference>
<dbReference type="PROSITE" id="PS00101">
    <property type="entry name" value="HEXAPEP_TRANSFERASES"/>
    <property type="match status" value="1"/>
</dbReference>
<dbReference type="AlphaFoldDB" id="A0A4Q5H9T2"/>
<dbReference type="InterPro" id="IPR001451">
    <property type="entry name" value="Hexapep"/>
</dbReference>
<dbReference type="Pfam" id="PF00132">
    <property type="entry name" value="Hexapep"/>
    <property type="match status" value="1"/>
</dbReference>
<evidence type="ECO:0000256" key="2">
    <source>
        <dbReference type="ARBA" id="ARBA00022679"/>
    </source>
</evidence>
<gene>
    <name evidence="7" type="ORF">EAJ06_19525</name>
</gene>
<name>A0A4Q5H9T2_9BACE</name>
<proteinExistence type="inferred from homology"/>
<evidence type="ECO:0000256" key="6">
    <source>
        <dbReference type="SAM" id="Phobius"/>
    </source>
</evidence>
<keyword evidence="2 5" id="KW-0808">Transferase</keyword>
<evidence type="ECO:0000256" key="1">
    <source>
        <dbReference type="ARBA" id="ARBA00007274"/>
    </source>
</evidence>
<keyword evidence="3" id="KW-0677">Repeat</keyword>
<dbReference type="InterPro" id="IPR018357">
    <property type="entry name" value="Hexapep_transf_CS"/>
</dbReference>
<dbReference type="EMBL" id="RCXO01000031">
    <property type="protein sequence ID" value="RYT78041.1"/>
    <property type="molecule type" value="Genomic_DNA"/>
</dbReference>
<dbReference type="GO" id="GO:0008870">
    <property type="term" value="F:galactoside O-acetyltransferase activity"/>
    <property type="evidence" value="ECO:0007669"/>
    <property type="project" value="TreeGrafter"/>
</dbReference>
<dbReference type="PANTHER" id="PTHR43017:SF1">
    <property type="entry name" value="ACETYLTRANSFERASE YJL218W-RELATED"/>
    <property type="match status" value="1"/>
</dbReference>
<evidence type="ECO:0000313" key="8">
    <source>
        <dbReference type="Proteomes" id="UP000291191"/>
    </source>
</evidence>
<dbReference type="PANTHER" id="PTHR43017">
    <property type="entry name" value="GALACTOSIDE O-ACETYLTRANSFERASE"/>
    <property type="match status" value="1"/>
</dbReference>
<evidence type="ECO:0000313" key="7">
    <source>
        <dbReference type="EMBL" id="RYT78041.1"/>
    </source>
</evidence>
<organism evidence="7 8">
    <name type="scientific">Bacteroides intestinalis</name>
    <dbReference type="NCBI Taxonomy" id="329854"/>
    <lineage>
        <taxon>Bacteria</taxon>
        <taxon>Pseudomonadati</taxon>
        <taxon>Bacteroidota</taxon>
        <taxon>Bacteroidia</taxon>
        <taxon>Bacteroidales</taxon>
        <taxon>Bacteroidaceae</taxon>
        <taxon>Bacteroides</taxon>
    </lineage>
</organism>
<dbReference type="Proteomes" id="UP000291191">
    <property type="component" value="Unassembled WGS sequence"/>
</dbReference>